<name>A0A9N9I3H8_9GLOM</name>
<evidence type="ECO:0000313" key="1">
    <source>
        <dbReference type="EMBL" id="CAG8718816.1"/>
    </source>
</evidence>
<dbReference type="AlphaFoldDB" id="A0A9N9I3H8"/>
<feature type="non-terminal residue" evidence="1">
    <location>
        <position position="1"/>
    </location>
</feature>
<reference evidence="1" key="1">
    <citation type="submission" date="2021-06" db="EMBL/GenBank/DDBJ databases">
        <authorList>
            <person name="Kallberg Y."/>
            <person name="Tangrot J."/>
            <person name="Rosling A."/>
        </authorList>
    </citation>
    <scope>NUCLEOTIDE SEQUENCE</scope>
    <source>
        <strain evidence="1">IN212</strain>
    </source>
</reference>
<dbReference type="Proteomes" id="UP000789396">
    <property type="component" value="Unassembled WGS sequence"/>
</dbReference>
<accession>A0A9N9I3H8</accession>
<feature type="non-terminal residue" evidence="1">
    <location>
        <position position="129"/>
    </location>
</feature>
<comment type="caution">
    <text evidence="1">The sequence shown here is derived from an EMBL/GenBank/DDBJ whole genome shotgun (WGS) entry which is preliminary data.</text>
</comment>
<proteinExistence type="predicted"/>
<protein>
    <submittedName>
        <fullName evidence="1">2968_t:CDS:1</fullName>
    </submittedName>
</protein>
<dbReference type="OrthoDB" id="2444054at2759"/>
<gene>
    <name evidence="1" type="ORF">RFULGI_LOCUS11318</name>
</gene>
<sequence length="129" mass="15236">MPADIFRQLEQQYPNLTQKQVYAWWTYYLKNKYIRNDNQLNFLKILVEENECKVILSNVPNIQYLGFITAFFELLKNNKEIVTDATYKMNALGYELYSVIDILSLFFKSLFDLGLNYVHTIGSLEKGDL</sequence>
<keyword evidence="2" id="KW-1185">Reference proteome</keyword>
<dbReference type="EMBL" id="CAJVPZ010024330">
    <property type="protein sequence ID" value="CAG8718816.1"/>
    <property type="molecule type" value="Genomic_DNA"/>
</dbReference>
<organism evidence="1 2">
    <name type="scientific">Racocetra fulgida</name>
    <dbReference type="NCBI Taxonomy" id="60492"/>
    <lineage>
        <taxon>Eukaryota</taxon>
        <taxon>Fungi</taxon>
        <taxon>Fungi incertae sedis</taxon>
        <taxon>Mucoromycota</taxon>
        <taxon>Glomeromycotina</taxon>
        <taxon>Glomeromycetes</taxon>
        <taxon>Diversisporales</taxon>
        <taxon>Gigasporaceae</taxon>
        <taxon>Racocetra</taxon>
    </lineage>
</organism>
<evidence type="ECO:0000313" key="2">
    <source>
        <dbReference type="Proteomes" id="UP000789396"/>
    </source>
</evidence>